<dbReference type="PATRIC" id="fig|294.125.peg.3805"/>
<reference evidence="1 2" key="1">
    <citation type="submission" date="2015-01" db="EMBL/GenBank/DDBJ databases">
        <title>Genome sequence of the beneficial rhizobacterium Pseudomonas fluorescens 2-79.</title>
        <authorList>
            <person name="Thuermer A."/>
            <person name="Daniel R."/>
        </authorList>
    </citation>
    <scope>NUCLEOTIDE SEQUENCE [LARGE SCALE GENOMIC DNA]</scope>
    <source>
        <strain evidence="1 2">2-79</strain>
    </source>
</reference>
<organism evidence="1 2">
    <name type="scientific">Pseudomonas fluorescens</name>
    <dbReference type="NCBI Taxonomy" id="294"/>
    <lineage>
        <taxon>Bacteria</taxon>
        <taxon>Pseudomonadati</taxon>
        <taxon>Pseudomonadota</taxon>
        <taxon>Gammaproteobacteria</taxon>
        <taxon>Pseudomonadales</taxon>
        <taxon>Pseudomonadaceae</taxon>
        <taxon>Pseudomonas</taxon>
    </lineage>
</organism>
<dbReference type="AlphaFoldDB" id="A0A0D0TJ41"/>
<dbReference type="Proteomes" id="UP000032210">
    <property type="component" value="Unassembled WGS sequence"/>
</dbReference>
<evidence type="ECO:0000313" key="1">
    <source>
        <dbReference type="EMBL" id="KIR20855.1"/>
    </source>
</evidence>
<sequence>MMTLGVGLIQHILISLFPVVTVDPRIVVFSRITEFSLRADRIVAASEVEAARV</sequence>
<name>A0A0D0TJ41_PSEFL</name>
<accession>A0A0D0TJ41</accession>
<gene>
    <name evidence="1" type="ORF">PFLU3_37050</name>
</gene>
<comment type="caution">
    <text evidence="1">The sequence shown here is derived from an EMBL/GenBank/DDBJ whole genome shotgun (WGS) entry which is preliminary data.</text>
</comment>
<evidence type="ECO:0000313" key="2">
    <source>
        <dbReference type="Proteomes" id="UP000032210"/>
    </source>
</evidence>
<protein>
    <submittedName>
        <fullName evidence="1">Uncharacterized protein</fullName>
    </submittedName>
</protein>
<dbReference type="EMBL" id="JXCQ01000037">
    <property type="protein sequence ID" value="KIR20855.1"/>
    <property type="molecule type" value="Genomic_DNA"/>
</dbReference>
<proteinExistence type="predicted"/>